<feature type="transmembrane region" description="Helical" evidence="6">
    <location>
        <begin position="18"/>
        <end position="40"/>
    </location>
</feature>
<organism evidence="8 9">
    <name type="scientific">Thelonectria olida</name>
    <dbReference type="NCBI Taxonomy" id="1576542"/>
    <lineage>
        <taxon>Eukaryota</taxon>
        <taxon>Fungi</taxon>
        <taxon>Dikarya</taxon>
        <taxon>Ascomycota</taxon>
        <taxon>Pezizomycotina</taxon>
        <taxon>Sordariomycetes</taxon>
        <taxon>Hypocreomycetidae</taxon>
        <taxon>Hypocreales</taxon>
        <taxon>Nectriaceae</taxon>
        <taxon>Thelonectria</taxon>
    </lineage>
</organism>
<dbReference type="InterPro" id="IPR049326">
    <property type="entry name" value="Rhodopsin_dom_fungi"/>
</dbReference>
<evidence type="ECO:0000313" key="9">
    <source>
        <dbReference type="Proteomes" id="UP000777438"/>
    </source>
</evidence>
<keyword evidence="3 6" id="KW-1133">Transmembrane helix</keyword>
<evidence type="ECO:0000313" key="8">
    <source>
        <dbReference type="EMBL" id="KAH6867874.1"/>
    </source>
</evidence>
<protein>
    <recommendedName>
        <fullName evidence="7">Rhodopsin domain-containing protein</fullName>
    </recommendedName>
</protein>
<proteinExistence type="inferred from homology"/>
<dbReference type="Pfam" id="PF20684">
    <property type="entry name" value="Fung_rhodopsin"/>
    <property type="match status" value="1"/>
</dbReference>
<evidence type="ECO:0000259" key="7">
    <source>
        <dbReference type="Pfam" id="PF20684"/>
    </source>
</evidence>
<evidence type="ECO:0000256" key="4">
    <source>
        <dbReference type="ARBA" id="ARBA00023136"/>
    </source>
</evidence>
<feature type="domain" description="Rhodopsin" evidence="7">
    <location>
        <begin position="36"/>
        <end position="277"/>
    </location>
</feature>
<evidence type="ECO:0000256" key="2">
    <source>
        <dbReference type="ARBA" id="ARBA00022692"/>
    </source>
</evidence>
<sequence>MAADPYATTVEPTGLRRALLGVAIFFTVPTTIVTILRCGVRLKHQVFGLDDALMLFGWMLYIAVSGIVARGTYSGIGAKDVDLNATMQSDGRRYLWFFQVTYCCSLLFIKGSICILLLRIAIEKTHRIILWTTLTFATLSTSVVIIGLFVICRPISTAWGHPGKCAPTVVITSLGYLVSAGALVTDWICAILPGFILYKTNMKMWTKISITVILGLGVLQMHSASIVVIVRLPYVKYYTRLDNYLYNVANIVIWSIVESGIGIIASSLPALRRLVKKGLKVDSTSGPSPVKITPYTGTNRATITSATASGSRRMQSGMDSTPAGDADWDHFDDASSSRNIYVQVDLEMQSIERPVMAKSSHRSLQEHGY</sequence>
<name>A0A9P8VPN0_9HYPO</name>
<accession>A0A9P8VPN0</accession>
<comment type="caution">
    <text evidence="8">The sequence shown here is derived from an EMBL/GenBank/DDBJ whole genome shotgun (WGS) entry which is preliminary data.</text>
</comment>
<dbReference type="AlphaFoldDB" id="A0A9P8VPN0"/>
<feature type="transmembrane region" description="Helical" evidence="6">
    <location>
        <begin position="176"/>
        <end position="198"/>
    </location>
</feature>
<dbReference type="EMBL" id="JAGPYM010000087">
    <property type="protein sequence ID" value="KAH6867874.1"/>
    <property type="molecule type" value="Genomic_DNA"/>
</dbReference>
<dbReference type="OrthoDB" id="9976870at2759"/>
<feature type="transmembrane region" description="Helical" evidence="6">
    <location>
        <begin position="210"/>
        <end position="232"/>
    </location>
</feature>
<dbReference type="PANTHER" id="PTHR33048:SF15">
    <property type="entry name" value="INTEGRAL MEMBRANE PROTEIN"/>
    <property type="match status" value="1"/>
</dbReference>
<keyword evidence="4 6" id="KW-0472">Membrane</keyword>
<gene>
    <name evidence="8" type="ORF">B0T10DRAFT_419268</name>
</gene>
<evidence type="ECO:0000256" key="5">
    <source>
        <dbReference type="ARBA" id="ARBA00038359"/>
    </source>
</evidence>
<feature type="transmembrane region" description="Helical" evidence="6">
    <location>
        <begin position="96"/>
        <end position="118"/>
    </location>
</feature>
<evidence type="ECO:0000256" key="3">
    <source>
        <dbReference type="ARBA" id="ARBA00022989"/>
    </source>
</evidence>
<feature type="transmembrane region" description="Helical" evidence="6">
    <location>
        <begin position="244"/>
        <end position="271"/>
    </location>
</feature>
<dbReference type="GO" id="GO:0016020">
    <property type="term" value="C:membrane"/>
    <property type="evidence" value="ECO:0007669"/>
    <property type="project" value="UniProtKB-SubCell"/>
</dbReference>
<dbReference type="InterPro" id="IPR052337">
    <property type="entry name" value="SAT4-like"/>
</dbReference>
<feature type="transmembrane region" description="Helical" evidence="6">
    <location>
        <begin position="52"/>
        <end position="76"/>
    </location>
</feature>
<feature type="transmembrane region" description="Helical" evidence="6">
    <location>
        <begin position="130"/>
        <end position="156"/>
    </location>
</feature>
<comment type="similarity">
    <text evidence="5">Belongs to the SAT4 family.</text>
</comment>
<dbReference type="PANTHER" id="PTHR33048">
    <property type="entry name" value="PTH11-LIKE INTEGRAL MEMBRANE PROTEIN (AFU_ORTHOLOGUE AFUA_5G11245)"/>
    <property type="match status" value="1"/>
</dbReference>
<keyword evidence="2 6" id="KW-0812">Transmembrane</keyword>
<evidence type="ECO:0000256" key="6">
    <source>
        <dbReference type="SAM" id="Phobius"/>
    </source>
</evidence>
<keyword evidence="9" id="KW-1185">Reference proteome</keyword>
<reference evidence="8 9" key="1">
    <citation type="journal article" date="2021" name="Nat. Commun.">
        <title>Genetic determinants of endophytism in the Arabidopsis root mycobiome.</title>
        <authorList>
            <person name="Mesny F."/>
            <person name="Miyauchi S."/>
            <person name="Thiergart T."/>
            <person name="Pickel B."/>
            <person name="Atanasova L."/>
            <person name="Karlsson M."/>
            <person name="Huettel B."/>
            <person name="Barry K.W."/>
            <person name="Haridas S."/>
            <person name="Chen C."/>
            <person name="Bauer D."/>
            <person name="Andreopoulos W."/>
            <person name="Pangilinan J."/>
            <person name="LaButti K."/>
            <person name="Riley R."/>
            <person name="Lipzen A."/>
            <person name="Clum A."/>
            <person name="Drula E."/>
            <person name="Henrissat B."/>
            <person name="Kohler A."/>
            <person name="Grigoriev I.V."/>
            <person name="Martin F.M."/>
            <person name="Hacquard S."/>
        </authorList>
    </citation>
    <scope>NUCLEOTIDE SEQUENCE [LARGE SCALE GENOMIC DNA]</scope>
    <source>
        <strain evidence="8 9">MPI-CAGE-CH-0241</strain>
    </source>
</reference>
<comment type="subcellular location">
    <subcellularLocation>
        <location evidence="1">Membrane</location>
        <topology evidence="1">Multi-pass membrane protein</topology>
    </subcellularLocation>
</comment>
<evidence type="ECO:0000256" key="1">
    <source>
        <dbReference type="ARBA" id="ARBA00004141"/>
    </source>
</evidence>
<dbReference type="Proteomes" id="UP000777438">
    <property type="component" value="Unassembled WGS sequence"/>
</dbReference>